<dbReference type="Proteomes" id="UP001196413">
    <property type="component" value="Unassembled WGS sequence"/>
</dbReference>
<feature type="region of interest" description="Disordered" evidence="2">
    <location>
        <begin position="441"/>
        <end position="483"/>
    </location>
</feature>
<evidence type="ECO:0000256" key="2">
    <source>
        <dbReference type="SAM" id="MobiDB-lite"/>
    </source>
</evidence>
<name>A0AAD5WEN7_PARTN</name>
<proteinExistence type="predicted"/>
<feature type="compositionally biased region" description="Basic and acidic residues" evidence="2">
    <location>
        <begin position="469"/>
        <end position="483"/>
    </location>
</feature>
<comment type="caution">
    <text evidence="3">The sequence shown here is derived from an EMBL/GenBank/DDBJ whole genome shotgun (WGS) entry which is preliminary data.</text>
</comment>
<organism evidence="3 4">
    <name type="scientific">Parelaphostrongylus tenuis</name>
    <name type="common">Meningeal worm</name>
    <dbReference type="NCBI Taxonomy" id="148309"/>
    <lineage>
        <taxon>Eukaryota</taxon>
        <taxon>Metazoa</taxon>
        <taxon>Ecdysozoa</taxon>
        <taxon>Nematoda</taxon>
        <taxon>Chromadorea</taxon>
        <taxon>Rhabditida</taxon>
        <taxon>Rhabditina</taxon>
        <taxon>Rhabditomorpha</taxon>
        <taxon>Strongyloidea</taxon>
        <taxon>Metastrongylidae</taxon>
        <taxon>Parelaphostrongylus</taxon>
    </lineage>
</organism>
<evidence type="ECO:0000256" key="1">
    <source>
        <dbReference type="SAM" id="Coils"/>
    </source>
</evidence>
<gene>
    <name evidence="3" type="ORF">KIN20_028416</name>
</gene>
<sequence length="483" mass="55648">MSTDQLSSLVESIESSIPMGTEAIKYNVANNHRPSSSRKLFENTSRNASEECPVADELLAAGEDWDECNNLLGMDLKSTPAISSEKISACLDKMFSKLSQDMGRVCAIYGDGSLLSQSSLTFEAELNELNKLCEADARDQLERYALRCHINEREKEQLHRRNRELHNAVEILRTQVVRSQVNIVDKVRMLSKQTVDALRALEQTSTAEITKWKQKLALLTAQSNTLQNQLKQTTMQLEAKNEELKEVNKHFDMLRFERDTLRNHNDHLEQQLEQTKSRVRDLMDELKTKEEALQANQDKVCDRDSQIAELTEKLKTVECVAEAHVKRKEDEITKQMNHYLQETRSIDAERERIAKIKVMEMQRLLKLFEDQKEAAERRAQIAEEKVADYENNFIHYRGQMEGEAIRAITNGYRNALSNIPSSARENGLSINRLFPLRPLSNCENIEPPADPYGKPSSNRRSRLPSRSESLSDRREPYPERRQK</sequence>
<dbReference type="EMBL" id="JAHQIW010005931">
    <property type="protein sequence ID" value="KAJ1367491.1"/>
    <property type="molecule type" value="Genomic_DNA"/>
</dbReference>
<feature type="coiled-coil region" evidence="1">
    <location>
        <begin position="209"/>
        <end position="299"/>
    </location>
</feature>
<evidence type="ECO:0000313" key="3">
    <source>
        <dbReference type="EMBL" id="KAJ1367490.1"/>
    </source>
</evidence>
<accession>A0AAD5WEN7</accession>
<dbReference type="EMBL" id="JAHQIW010005931">
    <property type="protein sequence ID" value="KAJ1367490.1"/>
    <property type="molecule type" value="Genomic_DNA"/>
</dbReference>
<dbReference type="AlphaFoldDB" id="A0AAD5WEN7"/>
<reference evidence="3" key="1">
    <citation type="submission" date="2021-06" db="EMBL/GenBank/DDBJ databases">
        <title>Parelaphostrongylus tenuis whole genome reference sequence.</title>
        <authorList>
            <person name="Garwood T.J."/>
            <person name="Larsen P.A."/>
            <person name="Fountain-Jones N.M."/>
            <person name="Garbe J.R."/>
            <person name="Macchietto M.G."/>
            <person name="Kania S.A."/>
            <person name="Gerhold R.W."/>
            <person name="Richards J.E."/>
            <person name="Wolf T.M."/>
        </authorList>
    </citation>
    <scope>NUCLEOTIDE SEQUENCE</scope>
    <source>
        <strain evidence="3">MNPRO001-30</strain>
        <tissue evidence="3">Meninges</tissue>
    </source>
</reference>
<feature type="coiled-coil region" evidence="1">
    <location>
        <begin position="358"/>
        <end position="392"/>
    </location>
</feature>
<protein>
    <submittedName>
        <fullName evidence="3">Uncharacterized protein</fullName>
    </submittedName>
</protein>
<evidence type="ECO:0000313" key="4">
    <source>
        <dbReference type="Proteomes" id="UP001196413"/>
    </source>
</evidence>
<keyword evidence="4" id="KW-1185">Reference proteome</keyword>
<keyword evidence="1" id="KW-0175">Coiled coil</keyword>